<comment type="caution">
    <text evidence="1">The sequence shown here is derived from an EMBL/GenBank/DDBJ whole genome shotgun (WGS) entry which is preliminary data.</text>
</comment>
<protein>
    <submittedName>
        <fullName evidence="1">Uncharacterized protein</fullName>
    </submittedName>
</protein>
<evidence type="ECO:0000313" key="2">
    <source>
        <dbReference type="Proteomes" id="UP000005945"/>
    </source>
</evidence>
<organism evidence="1 2">
    <name type="scientific">Faecalibacterium prausnitzii M21/2</name>
    <dbReference type="NCBI Taxonomy" id="411485"/>
    <lineage>
        <taxon>Bacteria</taxon>
        <taxon>Bacillati</taxon>
        <taxon>Bacillota</taxon>
        <taxon>Clostridia</taxon>
        <taxon>Eubacteriales</taxon>
        <taxon>Oscillospiraceae</taxon>
        <taxon>Faecalibacterium</taxon>
    </lineage>
</organism>
<dbReference type="AlphaFoldDB" id="A8S602"/>
<gene>
    <name evidence="1" type="ORF">FAEPRAM212_00028</name>
</gene>
<dbReference type="EMBL" id="ABED02000008">
    <property type="protein sequence ID" value="EDP23140.1"/>
    <property type="molecule type" value="Genomic_DNA"/>
</dbReference>
<accession>A8S602</accession>
<reference evidence="1 2" key="2">
    <citation type="submission" date="2007-09" db="EMBL/GenBank/DDBJ databases">
        <authorList>
            <person name="Fulton L."/>
            <person name="Clifton S."/>
            <person name="Fulton B."/>
            <person name="Xu J."/>
            <person name="Minx P."/>
            <person name="Pepin K.H."/>
            <person name="Johnson M."/>
            <person name="Thiruvilangam P."/>
            <person name="Bhonagiri V."/>
            <person name="Nash W.E."/>
            <person name="Mardis E.R."/>
            <person name="Wilson R.K."/>
        </authorList>
    </citation>
    <scope>NUCLEOTIDE SEQUENCE [LARGE SCALE GENOMIC DNA]</scope>
    <source>
        <strain evidence="1 2">M21/2</strain>
    </source>
</reference>
<dbReference type="Proteomes" id="UP000005945">
    <property type="component" value="Unassembled WGS sequence"/>
</dbReference>
<proteinExistence type="predicted"/>
<dbReference type="HOGENOM" id="CLU_3289972_0_0_9"/>
<evidence type="ECO:0000313" key="1">
    <source>
        <dbReference type="EMBL" id="EDP23140.1"/>
    </source>
</evidence>
<reference evidence="1 2" key="1">
    <citation type="submission" date="2007-09" db="EMBL/GenBank/DDBJ databases">
        <title>Draft genome sequence of Faecalibacterium prausnitzii M21/2.</title>
        <authorList>
            <person name="Sudarsanam P."/>
            <person name="Ley R."/>
            <person name="Guruge J."/>
            <person name="Turnbaugh P.J."/>
            <person name="Mahowald M."/>
            <person name="Liep D."/>
            <person name="Gordon J."/>
        </authorList>
    </citation>
    <scope>NUCLEOTIDE SEQUENCE [LARGE SCALE GENOMIC DNA]</scope>
    <source>
        <strain evidence="1 2">M21/2</strain>
    </source>
</reference>
<name>A8S602_9FIRM</name>
<sequence length="40" mass="4455">MHKTGAAQNRQNSSSVQKNMVSLTKLAANYLHQPQKCDIL</sequence>